<keyword evidence="2" id="KW-0645">Protease</keyword>
<dbReference type="Proteomes" id="UP000410492">
    <property type="component" value="Unassembled WGS sequence"/>
</dbReference>
<dbReference type="OrthoDB" id="640249at2759"/>
<evidence type="ECO:0000256" key="1">
    <source>
        <dbReference type="ARBA" id="ARBA00008455"/>
    </source>
</evidence>
<evidence type="ECO:0000256" key="4">
    <source>
        <dbReference type="ARBA" id="ARBA00022801"/>
    </source>
</evidence>
<dbReference type="PRINTS" id="PR00705">
    <property type="entry name" value="PAPAIN"/>
</dbReference>
<keyword evidence="11" id="KW-1185">Reference proteome</keyword>
<dbReference type="EMBL" id="CAACVG010007572">
    <property type="protein sequence ID" value="VEN46124.1"/>
    <property type="molecule type" value="Genomic_DNA"/>
</dbReference>
<keyword evidence="4" id="KW-0378">Hydrolase</keyword>
<evidence type="ECO:0000313" key="11">
    <source>
        <dbReference type="Proteomes" id="UP000410492"/>
    </source>
</evidence>
<evidence type="ECO:0000313" key="10">
    <source>
        <dbReference type="EMBL" id="VEN46124.1"/>
    </source>
</evidence>
<sequence length="333" mass="37847">MRIVFVTFATLVSCVFTQPQLHLLSDEYIEHLNSKNLPWKAGRNFDKDTPLSHIKGLLGLKHKETPLNLETVYHEDNGEELPKEFDARKQWSKCESIREIRDQSGCGSCWAVSSASAMSDRVCIHSDQKSQLRISAADILECCKTCGEGCNGGYIDEAFYYWNDLGVVSGGEFNTTDGCKAYPLPRCDHHIDGSLTPCKDHYPTPQCKKQCDHGSNLKYNEDKHHGKKTYLLPNDERQIQLELIKNGPVVAGFHVYEDFISYKSGVYQTDDHSKYLGDHAVRVIGYGVEDDKYPYWLVTNSWNDHWGDKGLFKIMRGNNECNFEHDIVAGLPK</sequence>
<evidence type="ECO:0000256" key="6">
    <source>
        <dbReference type="ARBA" id="ARBA00023145"/>
    </source>
</evidence>
<organism evidence="10 11">
    <name type="scientific">Callosobruchus maculatus</name>
    <name type="common">Southern cowpea weevil</name>
    <name type="synonym">Pulse bruchid</name>
    <dbReference type="NCBI Taxonomy" id="64391"/>
    <lineage>
        <taxon>Eukaryota</taxon>
        <taxon>Metazoa</taxon>
        <taxon>Ecdysozoa</taxon>
        <taxon>Arthropoda</taxon>
        <taxon>Hexapoda</taxon>
        <taxon>Insecta</taxon>
        <taxon>Pterygota</taxon>
        <taxon>Neoptera</taxon>
        <taxon>Endopterygota</taxon>
        <taxon>Coleoptera</taxon>
        <taxon>Polyphaga</taxon>
        <taxon>Cucujiformia</taxon>
        <taxon>Chrysomeloidea</taxon>
        <taxon>Chrysomelidae</taxon>
        <taxon>Bruchinae</taxon>
        <taxon>Bruchini</taxon>
        <taxon>Callosobruchus</taxon>
    </lineage>
</organism>
<dbReference type="GO" id="GO:0006508">
    <property type="term" value="P:proteolysis"/>
    <property type="evidence" value="ECO:0007669"/>
    <property type="project" value="UniProtKB-KW"/>
</dbReference>
<gene>
    <name evidence="10" type="ORF">CALMAC_LOCUS8327</name>
</gene>
<dbReference type="PROSITE" id="PS00139">
    <property type="entry name" value="THIOL_PROTEASE_CYS"/>
    <property type="match status" value="1"/>
</dbReference>
<dbReference type="PANTHER" id="PTHR12411">
    <property type="entry name" value="CYSTEINE PROTEASE FAMILY C1-RELATED"/>
    <property type="match status" value="1"/>
</dbReference>
<keyword evidence="5" id="KW-0788">Thiol protease</keyword>
<dbReference type="PROSITE" id="PS00639">
    <property type="entry name" value="THIOL_PROTEASE_HIS"/>
    <property type="match status" value="1"/>
</dbReference>
<evidence type="ECO:0000256" key="7">
    <source>
        <dbReference type="ARBA" id="ARBA00023157"/>
    </source>
</evidence>
<feature type="chain" id="PRO_5024882537" description="Peptidase C1A papain C-terminal domain-containing protein" evidence="8">
    <location>
        <begin position="18"/>
        <end position="333"/>
    </location>
</feature>
<keyword evidence="7" id="KW-1015">Disulfide bond</keyword>
<comment type="similarity">
    <text evidence="1">Belongs to the peptidase C1 family.</text>
</comment>
<evidence type="ECO:0000256" key="5">
    <source>
        <dbReference type="ARBA" id="ARBA00022807"/>
    </source>
</evidence>
<protein>
    <recommendedName>
        <fullName evidence="9">Peptidase C1A papain C-terminal domain-containing protein</fullName>
    </recommendedName>
</protein>
<dbReference type="CDD" id="cd02620">
    <property type="entry name" value="Peptidase_C1A_CathepsinB"/>
    <property type="match status" value="1"/>
</dbReference>
<keyword evidence="3 8" id="KW-0732">Signal</keyword>
<dbReference type="InterPro" id="IPR000668">
    <property type="entry name" value="Peptidase_C1A_C"/>
</dbReference>
<reference evidence="10 11" key="1">
    <citation type="submission" date="2019-01" db="EMBL/GenBank/DDBJ databases">
        <authorList>
            <person name="Sayadi A."/>
        </authorList>
    </citation>
    <scope>NUCLEOTIDE SEQUENCE [LARGE SCALE GENOMIC DNA]</scope>
</reference>
<dbReference type="SMART" id="SM00645">
    <property type="entry name" value="Pept_C1"/>
    <property type="match status" value="1"/>
</dbReference>
<proteinExistence type="inferred from homology"/>
<name>A0A653CFH9_CALMS</name>
<dbReference type="InterPro" id="IPR038765">
    <property type="entry name" value="Papain-like_cys_pep_sf"/>
</dbReference>
<evidence type="ECO:0000256" key="2">
    <source>
        <dbReference type="ARBA" id="ARBA00022670"/>
    </source>
</evidence>
<evidence type="ECO:0000259" key="9">
    <source>
        <dbReference type="SMART" id="SM00645"/>
    </source>
</evidence>
<dbReference type="Pfam" id="PF08127">
    <property type="entry name" value="Propeptide_C1"/>
    <property type="match status" value="1"/>
</dbReference>
<dbReference type="InterPro" id="IPR000169">
    <property type="entry name" value="Pept_cys_AS"/>
</dbReference>
<evidence type="ECO:0000256" key="3">
    <source>
        <dbReference type="ARBA" id="ARBA00022729"/>
    </source>
</evidence>
<accession>A0A653CFH9</accession>
<evidence type="ECO:0000256" key="8">
    <source>
        <dbReference type="SAM" id="SignalP"/>
    </source>
</evidence>
<dbReference type="Gene3D" id="3.90.70.10">
    <property type="entry name" value="Cysteine proteinases"/>
    <property type="match status" value="1"/>
</dbReference>
<dbReference type="InterPro" id="IPR012599">
    <property type="entry name" value="Propeptide_C1A"/>
</dbReference>
<feature type="signal peptide" evidence="8">
    <location>
        <begin position="1"/>
        <end position="17"/>
    </location>
</feature>
<dbReference type="AlphaFoldDB" id="A0A653CFH9"/>
<dbReference type="FunFam" id="3.90.70.10:FF:000031">
    <property type="entry name" value="Cathepsin B"/>
    <property type="match status" value="1"/>
</dbReference>
<dbReference type="GO" id="GO:0004197">
    <property type="term" value="F:cysteine-type endopeptidase activity"/>
    <property type="evidence" value="ECO:0007669"/>
    <property type="project" value="InterPro"/>
</dbReference>
<dbReference type="InterPro" id="IPR013128">
    <property type="entry name" value="Peptidase_C1A"/>
</dbReference>
<feature type="domain" description="Peptidase C1A papain C-terminal" evidence="9">
    <location>
        <begin position="81"/>
        <end position="331"/>
    </location>
</feature>
<dbReference type="SUPFAM" id="SSF54001">
    <property type="entry name" value="Cysteine proteinases"/>
    <property type="match status" value="1"/>
</dbReference>
<keyword evidence="6" id="KW-0865">Zymogen</keyword>
<dbReference type="InterPro" id="IPR025660">
    <property type="entry name" value="Pept_his_AS"/>
</dbReference>
<dbReference type="Pfam" id="PF00112">
    <property type="entry name" value="Peptidase_C1"/>
    <property type="match status" value="1"/>
</dbReference>